<protein>
    <submittedName>
        <fullName evidence="1">Uncharacterized protein</fullName>
    </submittedName>
</protein>
<dbReference type="AlphaFoldDB" id="A0A7W7T5G1"/>
<comment type="caution">
    <text evidence="1">The sequence shown here is derived from an EMBL/GenBank/DDBJ whole genome shotgun (WGS) entry which is preliminary data.</text>
</comment>
<reference evidence="1 2" key="1">
    <citation type="submission" date="2020-08" db="EMBL/GenBank/DDBJ databases">
        <title>Sequencing the genomes of 1000 actinobacteria strains.</title>
        <authorList>
            <person name="Klenk H.-P."/>
        </authorList>
    </citation>
    <scope>NUCLEOTIDE SEQUENCE [LARGE SCALE GENOMIC DNA]</scope>
    <source>
        <strain evidence="1 2">DSM 45084</strain>
    </source>
</reference>
<organism evidence="1 2">
    <name type="scientific">Saccharothrix violaceirubra</name>
    <dbReference type="NCBI Taxonomy" id="413306"/>
    <lineage>
        <taxon>Bacteria</taxon>
        <taxon>Bacillati</taxon>
        <taxon>Actinomycetota</taxon>
        <taxon>Actinomycetes</taxon>
        <taxon>Pseudonocardiales</taxon>
        <taxon>Pseudonocardiaceae</taxon>
        <taxon>Saccharothrix</taxon>
    </lineage>
</organism>
<dbReference type="RefSeq" id="WP_184670746.1">
    <property type="nucleotide sequence ID" value="NZ_BAABAI010000022.1"/>
</dbReference>
<evidence type="ECO:0000313" key="1">
    <source>
        <dbReference type="EMBL" id="MBB4966626.1"/>
    </source>
</evidence>
<sequence>MAERESDVTAGLDHVLTAHQPFGPIVTEDVVHLGPDTADRLFDRSNRSYRQAAGEDTPTYIIGRKGAGKTAFLMGSNHVAGPAREVLRTENVYHEMLKVLTTYSRDHEPFVDQRAEIWQALFEHVAMLHAWSGFDGDDRRGRLNTIAGYLGRSTEPGVTGTAVAERFLVALRRRLLDHGGEGLSEAIANVTHDGQVPFGAARAATLDLLAERPRPLLVVMDNLEDLHLRLPELTPALTGLFRCAGTVIARHHGHRPYGVQICLPSELFDKIHELAAAPEKDLRGRYLKIYWTAPELLRLTANRLVLFLRTHHPEQLAMLERRAAHNDEPDPAIAVLRAALPDRVRSGLDIDEDPLAYLLRHTQLLPRHLIQILNSVFSRRDRGSTPWDVTPAAVLAGTRYAEHPLVAGVLAAYQTSYPLAGAVLRRLAGRIDLSFPARGLHRVYNQQGIRKLTGLDFDEFLAMLFTLGVLGVRFDQTGRYNKAHFQYTFDYDLIAREDADQLCVHPLFTRYLLERSLPRLREAGAHATYPYGCDPRGEDYRDAFGYLDP</sequence>
<dbReference type="Proteomes" id="UP000542674">
    <property type="component" value="Unassembled WGS sequence"/>
</dbReference>
<accession>A0A7W7T5G1</accession>
<proteinExistence type="predicted"/>
<dbReference type="InterPro" id="IPR059206">
    <property type="entry name" value="Sll1717-like"/>
</dbReference>
<keyword evidence="2" id="KW-1185">Reference proteome</keyword>
<dbReference type="NCBIfam" id="NF047389">
    <property type="entry name" value="ATPase_Sll1717"/>
    <property type="match status" value="1"/>
</dbReference>
<dbReference type="EMBL" id="JACHJS010000001">
    <property type="protein sequence ID" value="MBB4966626.1"/>
    <property type="molecule type" value="Genomic_DNA"/>
</dbReference>
<name>A0A7W7T5G1_9PSEU</name>
<gene>
    <name evidence="1" type="ORF">F4559_003985</name>
</gene>
<evidence type="ECO:0000313" key="2">
    <source>
        <dbReference type="Proteomes" id="UP000542674"/>
    </source>
</evidence>